<sequence>MKKWLQKIIVIFVAFITFGIISPSHEIWELLDHDQSADSKSEIPNNSVNDHSIVEHDNYHSDSNDESYIETIVSQAKEKSYVKFGSRIAPVIGNEFESYIFPKIEEVIEGKLASVDSESLKYIKITEQPSGNYSEKIFNLSDGISGKDLIRFHVRTEKRPQEGYYYNFHYHTNDDQFVAHHNVGDIYWSKNTPPKWLS</sequence>
<organism evidence="1 2">
    <name type="scientific">Ureibacillus manganicus DSM 26584</name>
    <dbReference type="NCBI Taxonomy" id="1384049"/>
    <lineage>
        <taxon>Bacteria</taxon>
        <taxon>Bacillati</taxon>
        <taxon>Bacillota</taxon>
        <taxon>Bacilli</taxon>
        <taxon>Bacillales</taxon>
        <taxon>Caryophanaceae</taxon>
        <taxon>Ureibacillus</taxon>
    </lineage>
</organism>
<dbReference type="RefSeq" id="WP_036185685.1">
    <property type="nucleotide sequence ID" value="NZ_AVDA01000009.1"/>
</dbReference>
<dbReference type="AlphaFoldDB" id="A0A0A3IVQ6"/>
<dbReference type="STRING" id="1384049.CD29_09525"/>
<dbReference type="eggNOG" id="ENOG502ZV7K">
    <property type="taxonomic scope" value="Bacteria"/>
</dbReference>
<dbReference type="Proteomes" id="UP000030416">
    <property type="component" value="Unassembled WGS sequence"/>
</dbReference>
<evidence type="ECO:0000313" key="2">
    <source>
        <dbReference type="Proteomes" id="UP000030416"/>
    </source>
</evidence>
<accession>A0A0A3IVQ6</accession>
<gene>
    <name evidence="1" type="ORF">CD29_09525</name>
</gene>
<dbReference type="OrthoDB" id="2435352at2"/>
<dbReference type="InterPro" id="IPR025616">
    <property type="entry name" value="YpjP"/>
</dbReference>
<name>A0A0A3IVQ6_9BACL</name>
<keyword evidence="2" id="KW-1185">Reference proteome</keyword>
<evidence type="ECO:0000313" key="1">
    <source>
        <dbReference type="EMBL" id="KGR78902.1"/>
    </source>
</evidence>
<protein>
    <recommendedName>
        <fullName evidence="3">Cell division protein FtsK</fullName>
    </recommendedName>
</protein>
<evidence type="ECO:0008006" key="3">
    <source>
        <dbReference type="Google" id="ProtNLM"/>
    </source>
</evidence>
<comment type="caution">
    <text evidence="1">The sequence shown here is derived from an EMBL/GenBank/DDBJ whole genome shotgun (WGS) entry which is preliminary data.</text>
</comment>
<dbReference type="Pfam" id="PF14005">
    <property type="entry name" value="YpjP"/>
    <property type="match status" value="1"/>
</dbReference>
<dbReference type="EMBL" id="JPVN01000009">
    <property type="protein sequence ID" value="KGR78902.1"/>
    <property type="molecule type" value="Genomic_DNA"/>
</dbReference>
<reference evidence="1 2" key="1">
    <citation type="submission" date="2014-02" db="EMBL/GenBank/DDBJ databases">
        <title>Draft genome sequence of Lysinibacillus manganicus DSM 26584T.</title>
        <authorList>
            <person name="Zhang F."/>
            <person name="Wang G."/>
            <person name="Zhang L."/>
        </authorList>
    </citation>
    <scope>NUCLEOTIDE SEQUENCE [LARGE SCALE GENOMIC DNA]</scope>
    <source>
        <strain evidence="1 2">DSM 26584</strain>
    </source>
</reference>
<proteinExistence type="predicted"/>